<gene>
    <name evidence="3" type="primary">rpiA</name>
    <name evidence="4" type="ORF">BPSY_1068</name>
</gene>
<sequence>MDKAQQDALKKAAGIEAAKLIEPGMIAGLGTGSTVRFFVDELGRRVQEEGLTFTGVTTSVRTKEQAEGYGITIVDVDDVDHIDVTVDGADEVDKDFNGIKGGGAALLWEKIVATNSSKIVWIVDESKVVDTIGAFPLPVEVIPFGAGHVVKLFESKGYKPVLRLDADGQAVRTDEKNYVVDLHLERIEHPEELAQDLITTVGVVEHGLFLNMVNTVIVGDPNGPRILTNSNK</sequence>
<evidence type="ECO:0000256" key="1">
    <source>
        <dbReference type="ARBA" id="ARBA00001713"/>
    </source>
</evidence>
<dbReference type="STRING" id="218140.BPSY_1068"/>
<dbReference type="InterPro" id="IPR037171">
    <property type="entry name" value="NagB/RpiA_transferase-like"/>
</dbReference>
<protein>
    <recommendedName>
        <fullName evidence="3">Ribose-5-phosphate isomerase A</fullName>
        <ecNumber evidence="3">5.3.1.6</ecNumber>
    </recommendedName>
    <alternativeName>
        <fullName evidence="3">Phosphoriboisomerase A</fullName>
        <shortName evidence="3">PRI</shortName>
    </alternativeName>
</protein>
<dbReference type="Proteomes" id="UP000029050">
    <property type="component" value="Unassembled WGS sequence"/>
</dbReference>
<comment type="catalytic activity">
    <reaction evidence="1 3">
        <text>aldehydo-D-ribose 5-phosphate = D-ribulose 5-phosphate</text>
        <dbReference type="Rhea" id="RHEA:14657"/>
        <dbReference type="ChEBI" id="CHEBI:58121"/>
        <dbReference type="ChEBI" id="CHEBI:58273"/>
        <dbReference type="EC" id="5.3.1.6"/>
    </reaction>
</comment>
<dbReference type="NCBIfam" id="TIGR00021">
    <property type="entry name" value="rpiA"/>
    <property type="match status" value="1"/>
</dbReference>
<dbReference type="PANTHER" id="PTHR11934">
    <property type="entry name" value="RIBOSE-5-PHOSPHATE ISOMERASE"/>
    <property type="match status" value="1"/>
</dbReference>
<feature type="active site" description="Proton acceptor" evidence="3">
    <location>
        <position position="109"/>
    </location>
</feature>
<dbReference type="UniPathway" id="UPA00115">
    <property type="reaction ID" value="UER00412"/>
</dbReference>
<comment type="subunit">
    <text evidence="3">Homodimer.</text>
</comment>
<evidence type="ECO:0000256" key="2">
    <source>
        <dbReference type="ARBA" id="ARBA00023235"/>
    </source>
</evidence>
<dbReference type="GO" id="GO:0006014">
    <property type="term" value="P:D-ribose metabolic process"/>
    <property type="evidence" value="ECO:0007669"/>
    <property type="project" value="TreeGrafter"/>
</dbReference>
<feature type="binding site" evidence="3">
    <location>
        <begin position="31"/>
        <end position="34"/>
    </location>
    <ligand>
        <name>substrate</name>
    </ligand>
</feature>
<dbReference type="InterPro" id="IPR004788">
    <property type="entry name" value="Ribose5P_isomerase_type_A"/>
</dbReference>
<dbReference type="EC" id="5.3.1.6" evidence="3"/>
<evidence type="ECO:0000256" key="3">
    <source>
        <dbReference type="HAMAP-Rule" id="MF_00170"/>
    </source>
</evidence>
<comment type="caution">
    <text evidence="4">The sequence shown here is derived from an EMBL/GenBank/DDBJ whole genome shotgun (WGS) entry which is preliminary data.</text>
</comment>
<dbReference type="SUPFAM" id="SSF100950">
    <property type="entry name" value="NagB/RpiA/CoA transferase-like"/>
    <property type="match status" value="1"/>
</dbReference>
<reference evidence="4 5" key="1">
    <citation type="submission" date="2014-03" db="EMBL/GenBank/DDBJ databases">
        <title>Genomics of Bifidobacteria.</title>
        <authorList>
            <person name="Ventura M."/>
            <person name="Milani C."/>
            <person name="Lugli G.A."/>
        </authorList>
    </citation>
    <scope>NUCLEOTIDE SEQUENCE [LARGE SCALE GENOMIC DNA]</scope>
    <source>
        <strain evidence="4 5">LMG 21775</strain>
    </source>
</reference>
<dbReference type="PANTHER" id="PTHR11934:SF0">
    <property type="entry name" value="RIBOSE-5-PHOSPHATE ISOMERASE"/>
    <property type="match status" value="1"/>
</dbReference>
<dbReference type="Gene3D" id="3.40.50.1360">
    <property type="match status" value="1"/>
</dbReference>
<comment type="similarity">
    <text evidence="3">Belongs to the ribose 5-phosphate isomerase family.</text>
</comment>
<dbReference type="OrthoDB" id="5870696at2"/>
<dbReference type="FunFam" id="3.40.50.1360:FF:000001">
    <property type="entry name" value="Ribose-5-phosphate isomerase A"/>
    <property type="match status" value="1"/>
</dbReference>
<evidence type="ECO:0000313" key="5">
    <source>
        <dbReference type="Proteomes" id="UP000029050"/>
    </source>
</evidence>
<comment type="function">
    <text evidence="3">Catalyzes the reversible conversion of ribose-5-phosphate to ribulose 5-phosphate.</text>
</comment>
<dbReference type="EMBL" id="JGZI01000009">
    <property type="protein sequence ID" value="KFI82219.1"/>
    <property type="molecule type" value="Genomic_DNA"/>
</dbReference>
<dbReference type="GeneID" id="98300276"/>
<dbReference type="GO" id="GO:0009052">
    <property type="term" value="P:pentose-phosphate shunt, non-oxidative branch"/>
    <property type="evidence" value="ECO:0007669"/>
    <property type="project" value="UniProtKB-UniRule"/>
</dbReference>
<dbReference type="Gene3D" id="3.30.70.260">
    <property type="match status" value="1"/>
</dbReference>
<organism evidence="4 5">
    <name type="scientific">Bifidobacterium psychraerophilum</name>
    <dbReference type="NCBI Taxonomy" id="218140"/>
    <lineage>
        <taxon>Bacteria</taxon>
        <taxon>Bacillati</taxon>
        <taxon>Actinomycetota</taxon>
        <taxon>Actinomycetes</taxon>
        <taxon>Bifidobacteriales</taxon>
        <taxon>Bifidobacteriaceae</taxon>
        <taxon>Bifidobacterium</taxon>
    </lineage>
</organism>
<feature type="binding site" evidence="3">
    <location>
        <position position="127"/>
    </location>
    <ligand>
        <name>substrate</name>
    </ligand>
</feature>
<dbReference type="Pfam" id="PF06026">
    <property type="entry name" value="Rib_5-P_isom_A"/>
    <property type="match status" value="1"/>
</dbReference>
<dbReference type="RefSeq" id="WP_033494804.1">
    <property type="nucleotide sequence ID" value="NZ_BAABVZ010000005.1"/>
</dbReference>
<proteinExistence type="inferred from homology"/>
<keyword evidence="5" id="KW-1185">Reference proteome</keyword>
<dbReference type="CDD" id="cd01398">
    <property type="entry name" value="RPI_A"/>
    <property type="match status" value="1"/>
</dbReference>
<dbReference type="HAMAP" id="MF_00170">
    <property type="entry name" value="Rib_5P_isom_A"/>
    <property type="match status" value="1"/>
</dbReference>
<dbReference type="SUPFAM" id="SSF75445">
    <property type="entry name" value="D-ribose-5-phosphate isomerase (RpiA), lid domain"/>
    <property type="match status" value="1"/>
</dbReference>
<dbReference type="GO" id="GO:0004751">
    <property type="term" value="F:ribose-5-phosphate isomerase activity"/>
    <property type="evidence" value="ECO:0007669"/>
    <property type="project" value="UniProtKB-UniRule"/>
</dbReference>
<name>A0A087CG19_9BIFI</name>
<comment type="pathway">
    <text evidence="3">Carbohydrate degradation; pentose phosphate pathway; D-ribose 5-phosphate from D-ribulose 5-phosphate (non-oxidative stage): step 1/1.</text>
</comment>
<accession>A0A087CG19</accession>
<dbReference type="NCBIfam" id="NF001924">
    <property type="entry name" value="PRK00702.1"/>
    <property type="match status" value="1"/>
</dbReference>
<feature type="binding site" evidence="3">
    <location>
        <begin position="87"/>
        <end position="90"/>
    </location>
    <ligand>
        <name>substrate</name>
    </ligand>
</feature>
<dbReference type="AlphaFoldDB" id="A0A087CG19"/>
<dbReference type="eggNOG" id="COG0120">
    <property type="taxonomic scope" value="Bacteria"/>
</dbReference>
<dbReference type="InterPro" id="IPR020672">
    <property type="entry name" value="Ribose5P_isomerase_typA_subgr"/>
</dbReference>
<keyword evidence="2 3" id="KW-0413">Isomerase</keyword>
<dbReference type="GO" id="GO:0005829">
    <property type="term" value="C:cytosol"/>
    <property type="evidence" value="ECO:0007669"/>
    <property type="project" value="TreeGrafter"/>
</dbReference>
<feature type="binding site" evidence="3">
    <location>
        <begin position="100"/>
        <end position="103"/>
    </location>
    <ligand>
        <name>substrate</name>
    </ligand>
</feature>
<evidence type="ECO:0000313" key="4">
    <source>
        <dbReference type="EMBL" id="KFI82219.1"/>
    </source>
</evidence>